<feature type="transmembrane region" description="Helical" evidence="1">
    <location>
        <begin position="86"/>
        <end position="104"/>
    </location>
</feature>
<dbReference type="Pfam" id="PF10825">
    <property type="entry name" value="DUF2752"/>
    <property type="match status" value="1"/>
</dbReference>
<accession>A0ABD4T5V1</accession>
<proteinExistence type="predicted"/>
<gene>
    <name evidence="2" type="ORF">QQ91_0013355</name>
</gene>
<sequence length="163" mass="18469">MAGSSWGSVQRLQPLTRREWFGRWGILGLTATPGLRMFIPETVLPWGWIQCPLRHFTGIPCPSCGMTRAFLAMAQGNWQQAMEFHLLSPLVLILFVILAGHLMLEIQQRRRISTPLSRMARQWPVLFGSLGVLLLYHGWRLWQLQASGELAAAMAQAPLGHLW</sequence>
<dbReference type="RefSeq" id="WP_166275375.1">
    <property type="nucleotide sequence ID" value="NZ_JTHE03000079.1"/>
</dbReference>
<dbReference type="Proteomes" id="UP000031561">
    <property type="component" value="Unassembled WGS sequence"/>
</dbReference>
<keyword evidence="1" id="KW-0472">Membrane</keyword>
<dbReference type="EMBL" id="JTHE03000079">
    <property type="protein sequence ID" value="MCM1983803.1"/>
    <property type="molecule type" value="Genomic_DNA"/>
</dbReference>
<comment type="caution">
    <text evidence="2">The sequence shown here is derived from an EMBL/GenBank/DDBJ whole genome shotgun (WGS) entry which is preliminary data.</text>
</comment>
<keyword evidence="1" id="KW-1133">Transmembrane helix</keyword>
<dbReference type="InterPro" id="IPR021215">
    <property type="entry name" value="DUF2752"/>
</dbReference>
<evidence type="ECO:0000256" key="1">
    <source>
        <dbReference type="SAM" id="Phobius"/>
    </source>
</evidence>
<name>A0ABD4T5V1_9CYAN</name>
<organism evidence="2 3">
    <name type="scientific">Lyngbya confervoides BDU141951</name>
    <dbReference type="NCBI Taxonomy" id="1574623"/>
    <lineage>
        <taxon>Bacteria</taxon>
        <taxon>Bacillati</taxon>
        <taxon>Cyanobacteriota</taxon>
        <taxon>Cyanophyceae</taxon>
        <taxon>Oscillatoriophycideae</taxon>
        <taxon>Oscillatoriales</taxon>
        <taxon>Microcoleaceae</taxon>
        <taxon>Lyngbya</taxon>
    </lineage>
</organism>
<protein>
    <submittedName>
        <fullName evidence="2">DUF2752 domain-containing protein</fullName>
    </submittedName>
</protein>
<evidence type="ECO:0000313" key="2">
    <source>
        <dbReference type="EMBL" id="MCM1983803.1"/>
    </source>
</evidence>
<evidence type="ECO:0000313" key="3">
    <source>
        <dbReference type="Proteomes" id="UP000031561"/>
    </source>
</evidence>
<keyword evidence="3" id="KW-1185">Reference proteome</keyword>
<feature type="transmembrane region" description="Helical" evidence="1">
    <location>
        <begin position="125"/>
        <end position="142"/>
    </location>
</feature>
<keyword evidence="1" id="KW-0812">Transmembrane</keyword>
<dbReference type="AlphaFoldDB" id="A0ABD4T5V1"/>
<reference evidence="2 3" key="1">
    <citation type="journal article" date="2015" name="Genome Announc.">
        <title>Draft Genome Sequence of Filamentous Marine Cyanobacterium Lyngbya confervoides Strain BDU141951.</title>
        <authorList>
            <person name="Chandrababunaidu M.M."/>
            <person name="Sen D."/>
            <person name="Tripathy S."/>
        </authorList>
    </citation>
    <scope>NUCLEOTIDE SEQUENCE [LARGE SCALE GENOMIC DNA]</scope>
    <source>
        <strain evidence="2 3">BDU141951</strain>
    </source>
</reference>
<feature type="transmembrane region" description="Helical" evidence="1">
    <location>
        <begin position="21"/>
        <end position="39"/>
    </location>
</feature>